<dbReference type="PANTHER" id="PTHR33204">
    <property type="entry name" value="TRANSCRIPTIONAL REGULATOR, MARR FAMILY"/>
    <property type="match status" value="1"/>
</dbReference>
<dbReference type="InterPro" id="IPR036388">
    <property type="entry name" value="WH-like_DNA-bd_sf"/>
</dbReference>
<dbReference type="PANTHER" id="PTHR33204:SF18">
    <property type="entry name" value="TRANSCRIPTIONAL REGULATORY PROTEIN"/>
    <property type="match status" value="1"/>
</dbReference>
<evidence type="ECO:0000256" key="2">
    <source>
        <dbReference type="ARBA" id="ARBA00023125"/>
    </source>
</evidence>
<dbReference type="Gene3D" id="1.10.10.10">
    <property type="entry name" value="Winged helix-like DNA-binding domain superfamily/Winged helix DNA-binding domain"/>
    <property type="match status" value="1"/>
</dbReference>
<evidence type="ECO:0000256" key="1">
    <source>
        <dbReference type="ARBA" id="ARBA00023015"/>
    </source>
</evidence>
<proteinExistence type="predicted"/>
<dbReference type="Pfam" id="PF01638">
    <property type="entry name" value="HxlR"/>
    <property type="match status" value="1"/>
</dbReference>
<dbReference type="OrthoDB" id="9792527at2"/>
<dbReference type="KEGG" id="amd:AMED_8292"/>
<dbReference type="PROSITE" id="PS51118">
    <property type="entry name" value="HTH_HXLR"/>
    <property type="match status" value="1"/>
</dbReference>
<dbReference type="HOGENOM" id="CLU_076095_0_1_11"/>
<keyword evidence="1" id="KW-0805">Transcription regulation</keyword>
<dbReference type="Gene3D" id="3.30.1050.10">
    <property type="entry name" value="SCP2 sterol-binding domain"/>
    <property type="match status" value="1"/>
</dbReference>
<dbReference type="EMBL" id="CP002000">
    <property type="protein sequence ID" value="ADJ49990.1"/>
    <property type="molecule type" value="Genomic_DNA"/>
</dbReference>
<dbReference type="InterPro" id="IPR036527">
    <property type="entry name" value="SCP2_sterol-bd_dom_sf"/>
</dbReference>
<dbReference type="InterPro" id="IPR002577">
    <property type="entry name" value="HTH_HxlR"/>
</dbReference>
<keyword evidence="2" id="KW-0238">DNA-binding</keyword>
<dbReference type="PATRIC" id="fig|749927.5.peg.8614"/>
<organism evidence="5 6">
    <name type="scientific">Amycolatopsis mediterranei (strain U-32)</name>
    <dbReference type="NCBI Taxonomy" id="749927"/>
    <lineage>
        <taxon>Bacteria</taxon>
        <taxon>Bacillati</taxon>
        <taxon>Actinomycetota</taxon>
        <taxon>Actinomycetes</taxon>
        <taxon>Pseudonocardiales</taxon>
        <taxon>Pseudonocardiaceae</taxon>
        <taxon>Amycolatopsis</taxon>
    </lineage>
</organism>
<gene>
    <name evidence="5" type="ordered locus">AMED_8292</name>
</gene>
<dbReference type="AlphaFoldDB" id="A0A0H3DGF7"/>
<sequence length="219" mass="23761">MTDRPLGQFCGLARAFEIIGSRWSVLVVRDLILGPKRFAELHETLPRVTAEILERRLGDLVEDGVVRLGASGAYELTDYGRALEPVLIELGLWGARSLGDPRPGDLFSLDIAILALRSTFRPDRARGVRASFEVRFGELVVGARVDDGVLTVEEGELPGADLVIETPLLRQLMAGELSPTDALWLGLVEAKGDPGMIATFVRLFHIPAAPEAPAERIGS</sequence>
<evidence type="ECO:0000313" key="5">
    <source>
        <dbReference type="EMBL" id="ADJ49990.1"/>
    </source>
</evidence>
<dbReference type="eggNOG" id="COG1733">
    <property type="taxonomic scope" value="Bacteria"/>
</dbReference>
<dbReference type="Proteomes" id="UP000000328">
    <property type="component" value="Chromosome"/>
</dbReference>
<accession>A0A0H3DGF7</accession>
<keyword evidence="3" id="KW-0804">Transcription</keyword>
<dbReference type="SUPFAM" id="SSF46785">
    <property type="entry name" value="Winged helix' DNA-binding domain"/>
    <property type="match status" value="1"/>
</dbReference>
<dbReference type="GO" id="GO:0003677">
    <property type="term" value="F:DNA binding"/>
    <property type="evidence" value="ECO:0007669"/>
    <property type="project" value="UniProtKB-KW"/>
</dbReference>
<evidence type="ECO:0000259" key="4">
    <source>
        <dbReference type="PROSITE" id="PS51118"/>
    </source>
</evidence>
<reference evidence="5 6" key="1">
    <citation type="journal article" date="2010" name="Cell Res.">
        <title>Complete genome sequence of the rifamycin SV-producing Amycolatopsis mediterranei U32 revealed its genetic characteristics in phylogeny and metabolism.</title>
        <authorList>
            <person name="Zhao W."/>
            <person name="Zhong Y."/>
            <person name="Yuan H."/>
            <person name="Wang J."/>
            <person name="Zheng H."/>
            <person name="Wang Y."/>
            <person name="Cen X."/>
            <person name="Xu F."/>
            <person name="Bai J."/>
            <person name="Han X."/>
            <person name="Lu G."/>
            <person name="Zhu Y."/>
            <person name="Shao Z."/>
            <person name="Yan H."/>
            <person name="Li C."/>
            <person name="Peng N."/>
            <person name="Zhang Z."/>
            <person name="Zhang Y."/>
            <person name="Lin W."/>
            <person name="Fan Y."/>
            <person name="Qin Z."/>
            <person name="Hu Y."/>
            <person name="Zhu B."/>
            <person name="Wang S."/>
            <person name="Ding X."/>
            <person name="Zhao G.P."/>
        </authorList>
    </citation>
    <scope>NUCLEOTIDE SEQUENCE [LARGE SCALE GENOMIC DNA]</scope>
    <source>
        <strain evidence="6">U-32</strain>
    </source>
</reference>
<dbReference type="RefSeq" id="WP_013230021.1">
    <property type="nucleotide sequence ID" value="NC_014318.1"/>
</dbReference>
<evidence type="ECO:0000256" key="3">
    <source>
        <dbReference type="ARBA" id="ARBA00023163"/>
    </source>
</evidence>
<dbReference type="SUPFAM" id="SSF55718">
    <property type="entry name" value="SCP-like"/>
    <property type="match status" value="1"/>
</dbReference>
<dbReference type="GeneID" id="92875903"/>
<protein>
    <submittedName>
        <fullName evidence="5">HxlR family transcriptional regulator</fullName>
    </submittedName>
</protein>
<evidence type="ECO:0000313" key="6">
    <source>
        <dbReference type="Proteomes" id="UP000000328"/>
    </source>
</evidence>
<feature type="domain" description="HTH hxlR-type" evidence="4">
    <location>
        <begin position="10"/>
        <end position="102"/>
    </location>
</feature>
<name>A0A0H3DGF7_AMYMU</name>
<dbReference type="InterPro" id="IPR036390">
    <property type="entry name" value="WH_DNA-bd_sf"/>
</dbReference>